<dbReference type="InterPro" id="IPR053958">
    <property type="entry name" value="HMGCR/SNAP/NPC1-like_SSD"/>
</dbReference>
<dbReference type="InterPro" id="IPR000731">
    <property type="entry name" value="SSD"/>
</dbReference>
<reference evidence="4 5" key="1">
    <citation type="submission" date="2013-12" db="EMBL/GenBank/DDBJ databases">
        <title>Draft genome of the parsitic nematode Ancylostoma duodenale.</title>
        <authorList>
            <person name="Mitreva M."/>
        </authorList>
    </citation>
    <scope>NUCLEOTIDE SEQUENCE [LARGE SCALE GENOMIC DNA]</scope>
    <source>
        <strain evidence="4 5">Zhejiang</strain>
    </source>
</reference>
<feature type="domain" description="SSD" evidence="3">
    <location>
        <begin position="1"/>
        <end position="32"/>
    </location>
</feature>
<feature type="transmembrane region" description="Helical" evidence="2">
    <location>
        <begin position="12"/>
        <end position="34"/>
    </location>
</feature>
<dbReference type="GO" id="GO:0006897">
    <property type="term" value="P:endocytosis"/>
    <property type="evidence" value="ECO:0007669"/>
    <property type="project" value="TreeGrafter"/>
</dbReference>
<name>A0A0C2G321_9BILA</name>
<keyword evidence="2" id="KW-1133">Transmembrane helix</keyword>
<dbReference type="GO" id="GO:0030659">
    <property type="term" value="C:cytoplasmic vesicle membrane"/>
    <property type="evidence" value="ECO:0007669"/>
    <property type="project" value="TreeGrafter"/>
</dbReference>
<evidence type="ECO:0000313" key="4">
    <source>
        <dbReference type="EMBL" id="KIH51446.1"/>
    </source>
</evidence>
<keyword evidence="2" id="KW-0812">Transmembrane</keyword>
<dbReference type="InterPro" id="IPR051697">
    <property type="entry name" value="Patched_domain-protein"/>
</dbReference>
<evidence type="ECO:0000313" key="5">
    <source>
        <dbReference type="Proteomes" id="UP000054047"/>
    </source>
</evidence>
<dbReference type="Proteomes" id="UP000054047">
    <property type="component" value="Unassembled WGS sequence"/>
</dbReference>
<dbReference type="Pfam" id="PF12349">
    <property type="entry name" value="Sterol-sensing"/>
    <property type="match status" value="1"/>
</dbReference>
<keyword evidence="5" id="KW-1185">Reference proteome</keyword>
<dbReference type="GO" id="GO:0018996">
    <property type="term" value="P:molting cycle, collagen and cuticulin-based cuticle"/>
    <property type="evidence" value="ECO:0007669"/>
    <property type="project" value="TreeGrafter"/>
</dbReference>
<dbReference type="AlphaFoldDB" id="A0A0C2G321"/>
<dbReference type="PROSITE" id="PS50156">
    <property type="entry name" value="SSD"/>
    <property type="match status" value="1"/>
</dbReference>
<evidence type="ECO:0000259" key="3">
    <source>
        <dbReference type="PROSITE" id="PS50156"/>
    </source>
</evidence>
<feature type="transmembrane region" description="Helical" evidence="2">
    <location>
        <begin position="102"/>
        <end position="120"/>
    </location>
</feature>
<organism evidence="4 5">
    <name type="scientific">Ancylostoma duodenale</name>
    <dbReference type="NCBI Taxonomy" id="51022"/>
    <lineage>
        <taxon>Eukaryota</taxon>
        <taxon>Metazoa</taxon>
        <taxon>Ecdysozoa</taxon>
        <taxon>Nematoda</taxon>
        <taxon>Chromadorea</taxon>
        <taxon>Rhabditida</taxon>
        <taxon>Rhabditina</taxon>
        <taxon>Rhabditomorpha</taxon>
        <taxon>Strongyloidea</taxon>
        <taxon>Ancylostomatidae</taxon>
        <taxon>Ancylostomatinae</taxon>
        <taxon>Ancylostoma</taxon>
    </lineage>
</organism>
<keyword evidence="2" id="KW-0472">Membrane</keyword>
<sequence>MPVVRLFCLFTSLALLVDFIYQMTFFTAVMSFIVRRQIRIDAKAIENKEEVPSIEKLKAKLGEKAVFSIMMPVFTPPPVQAKPSKSRLEIFIDWLHTKTAKVLVLLLFFTHIGISSFLATKVSTEFDMGNLYLEGSPLTEISRKMQNFVLHEAFVVNFAVKPMPDFQNVTIREKFEEMVSQLERIPQYGAGPESTVLWTREYTNAIAFWGEEEDFWSAETLLKTYREYGLEDKFIITKTLKDGSEVMDGFYFIIAYHNMSTFMEVRDLNEQRRAIIASYPFNVLSHHPLEKVPTESAASVPKNFFQTAGI</sequence>
<protein>
    <recommendedName>
        <fullName evidence="3">SSD domain-containing protein</fullName>
    </recommendedName>
</protein>
<comment type="similarity">
    <text evidence="1">Belongs to the patched family.</text>
</comment>
<dbReference type="PANTHER" id="PTHR10796">
    <property type="entry name" value="PATCHED-RELATED"/>
    <property type="match status" value="1"/>
</dbReference>
<accession>A0A0C2G321</accession>
<evidence type="ECO:0000256" key="2">
    <source>
        <dbReference type="SAM" id="Phobius"/>
    </source>
</evidence>
<gene>
    <name evidence="4" type="ORF">ANCDUO_18468</name>
</gene>
<dbReference type="EMBL" id="KN746620">
    <property type="protein sequence ID" value="KIH51446.1"/>
    <property type="molecule type" value="Genomic_DNA"/>
</dbReference>
<dbReference type="GO" id="GO:0005886">
    <property type="term" value="C:plasma membrane"/>
    <property type="evidence" value="ECO:0007669"/>
    <property type="project" value="TreeGrafter"/>
</dbReference>
<proteinExistence type="inferred from homology"/>
<dbReference type="PANTHER" id="PTHR10796:SF103">
    <property type="entry name" value="SSD DOMAIN-CONTAINING PROTEIN"/>
    <property type="match status" value="1"/>
</dbReference>
<dbReference type="OrthoDB" id="5856203at2759"/>
<evidence type="ECO:0000256" key="1">
    <source>
        <dbReference type="ARBA" id="ARBA00005585"/>
    </source>
</evidence>